<protein>
    <recommendedName>
        <fullName evidence="4">PH domain-containing protein</fullName>
    </recommendedName>
</protein>
<accession>A0A5S3WKM4</accession>
<dbReference type="OrthoDB" id="5471116at2"/>
<evidence type="ECO:0008006" key="4">
    <source>
        <dbReference type="Google" id="ProtNLM"/>
    </source>
</evidence>
<name>A0A5S3WKM4_9GAMM</name>
<evidence type="ECO:0000313" key="3">
    <source>
        <dbReference type="Proteomes" id="UP000310249"/>
    </source>
</evidence>
<gene>
    <name evidence="2" type="ORF">CWB99_12175</name>
</gene>
<reference evidence="3" key="2">
    <citation type="submission" date="2019-06" db="EMBL/GenBank/DDBJ databases">
        <title>Co-occurence of chitin degradation, pigmentation and bioactivity in marine Pseudoalteromonas.</title>
        <authorList>
            <person name="Sonnenschein E.C."/>
            <person name="Bech P.K."/>
        </authorList>
    </citation>
    <scope>NUCLEOTIDE SEQUENCE [LARGE SCALE GENOMIC DNA]</scope>
    <source>
        <strain evidence="3">S2676</strain>
    </source>
</reference>
<dbReference type="AlphaFoldDB" id="A0A5S3WKM4"/>
<reference evidence="2 3" key="1">
    <citation type="submission" date="2018-01" db="EMBL/GenBank/DDBJ databases">
        <authorList>
            <person name="Paulsen S."/>
            <person name="Gram L.K."/>
        </authorList>
    </citation>
    <scope>NUCLEOTIDE SEQUENCE [LARGE SCALE GENOMIC DNA]</scope>
    <source>
        <strain evidence="2 3">S2676</strain>
    </source>
</reference>
<feature type="transmembrane region" description="Helical" evidence="1">
    <location>
        <begin position="12"/>
        <end position="29"/>
    </location>
</feature>
<dbReference type="EMBL" id="PNCI01000027">
    <property type="protein sequence ID" value="TMP28161.1"/>
    <property type="molecule type" value="Genomic_DNA"/>
</dbReference>
<keyword evidence="1" id="KW-0472">Membrane</keyword>
<evidence type="ECO:0000256" key="1">
    <source>
        <dbReference type="SAM" id="Phobius"/>
    </source>
</evidence>
<dbReference type="Proteomes" id="UP000310249">
    <property type="component" value="Unassembled WGS sequence"/>
</dbReference>
<dbReference type="RefSeq" id="WP_138550518.1">
    <property type="nucleotide sequence ID" value="NZ_PNCH01000013.1"/>
</dbReference>
<keyword evidence="1" id="KW-1133">Transmembrane helix</keyword>
<proteinExistence type="predicted"/>
<comment type="caution">
    <text evidence="2">The sequence shown here is derived from an EMBL/GenBank/DDBJ whole genome shotgun (WGS) entry which is preliminary data.</text>
</comment>
<sequence length="146" mass="15813">MDYKHTQIGTAILAVMGISALVLAYSAVVKPEDNASFAFVVVVIIAILFSSLTIKVGEGQIRWFFGPGFWRKSLDCNQIDSAKIIKTKWYNGLGIRQLSTGWLYNVSGLDAVELTLKDGTTVSLGTNEPEQLLTAIEKALATCGAK</sequence>
<organism evidence="2 3">
    <name type="scientific">Pseudoalteromonas rubra</name>
    <dbReference type="NCBI Taxonomy" id="43658"/>
    <lineage>
        <taxon>Bacteria</taxon>
        <taxon>Pseudomonadati</taxon>
        <taxon>Pseudomonadota</taxon>
        <taxon>Gammaproteobacteria</taxon>
        <taxon>Alteromonadales</taxon>
        <taxon>Pseudoalteromonadaceae</taxon>
        <taxon>Pseudoalteromonas</taxon>
    </lineage>
</organism>
<evidence type="ECO:0000313" key="2">
    <source>
        <dbReference type="EMBL" id="TMP28161.1"/>
    </source>
</evidence>
<keyword evidence="1" id="KW-0812">Transmembrane</keyword>
<feature type="transmembrane region" description="Helical" evidence="1">
    <location>
        <begin position="35"/>
        <end position="54"/>
    </location>
</feature>